<dbReference type="Proteomes" id="UP000272778">
    <property type="component" value="Unassembled WGS sequence"/>
</dbReference>
<sequence>MAITLTHETSPAIARSIIETRVFIGGPILGDAGMNACIEGVAYNADQAERRGALIEFEWSGPIQSAPADGRHEPGVLYDERPHRAFIFVCTREHLRVTGVRFRNGISWRHAVRVPPRPAGSGLWSAAAWLAWARASAPRWLDRQAEDLERAIQERLASEPTVSVEPPASCPYLFILRNRGLI</sequence>
<comment type="caution">
    <text evidence="1">The sequence shown here is derived from an EMBL/GenBank/DDBJ whole genome shotgun (WGS) entry which is preliminary data.</text>
</comment>
<dbReference type="OrthoDB" id="9869370at2"/>
<dbReference type="RefSeq" id="WP_124152427.1">
    <property type="nucleotide sequence ID" value="NZ_RQIS01000013.1"/>
</dbReference>
<accession>A0A3N6PR20</accession>
<proteinExistence type="predicted"/>
<dbReference type="EMBL" id="RQIS01000013">
    <property type="protein sequence ID" value="RQH04350.1"/>
    <property type="molecule type" value="Genomic_DNA"/>
</dbReference>
<dbReference type="AlphaFoldDB" id="A0A3N6PR20"/>
<gene>
    <name evidence="1" type="ORF">D1Y85_17935</name>
</gene>
<name>A0A3N6PR20_9BURK</name>
<protein>
    <submittedName>
        <fullName evidence="1">Uncharacterized protein</fullName>
    </submittedName>
</protein>
<reference evidence="1 2" key="1">
    <citation type="submission" date="2018-11" db="EMBL/GenBank/DDBJ databases">
        <title>Paraburkholderia sp. DHOA04, isolated from soil.</title>
        <authorList>
            <person name="Gao Z.-H."/>
            <person name="Qiu L.-H."/>
            <person name="Fu J.-C."/>
        </authorList>
    </citation>
    <scope>NUCLEOTIDE SEQUENCE [LARGE SCALE GENOMIC DNA]</scope>
    <source>
        <strain evidence="1 2">DHOA04</strain>
    </source>
</reference>
<evidence type="ECO:0000313" key="1">
    <source>
        <dbReference type="EMBL" id="RQH04350.1"/>
    </source>
</evidence>
<keyword evidence="2" id="KW-1185">Reference proteome</keyword>
<evidence type="ECO:0000313" key="2">
    <source>
        <dbReference type="Proteomes" id="UP000272778"/>
    </source>
</evidence>
<organism evidence="1 2">
    <name type="scientific">Paraburkholderia dinghuensis</name>
    <dbReference type="NCBI Taxonomy" id="2305225"/>
    <lineage>
        <taxon>Bacteria</taxon>
        <taxon>Pseudomonadati</taxon>
        <taxon>Pseudomonadota</taxon>
        <taxon>Betaproteobacteria</taxon>
        <taxon>Burkholderiales</taxon>
        <taxon>Burkholderiaceae</taxon>
        <taxon>Paraburkholderia</taxon>
    </lineage>
</organism>